<feature type="compositionally biased region" description="Polar residues" evidence="1">
    <location>
        <begin position="78"/>
        <end position="93"/>
    </location>
</feature>
<dbReference type="AlphaFoldDB" id="A0A397G6X5"/>
<keyword evidence="3" id="KW-1185">Reference proteome</keyword>
<evidence type="ECO:0000313" key="3">
    <source>
        <dbReference type="Proteomes" id="UP000266861"/>
    </source>
</evidence>
<dbReference type="Proteomes" id="UP000266861">
    <property type="component" value="Unassembled WGS sequence"/>
</dbReference>
<organism evidence="2 3">
    <name type="scientific">Diversispora epigaea</name>
    <dbReference type="NCBI Taxonomy" id="1348612"/>
    <lineage>
        <taxon>Eukaryota</taxon>
        <taxon>Fungi</taxon>
        <taxon>Fungi incertae sedis</taxon>
        <taxon>Mucoromycota</taxon>
        <taxon>Glomeromycotina</taxon>
        <taxon>Glomeromycetes</taxon>
        <taxon>Diversisporales</taxon>
        <taxon>Diversisporaceae</taxon>
        <taxon>Diversispora</taxon>
    </lineage>
</organism>
<reference evidence="2 3" key="1">
    <citation type="submission" date="2018-08" db="EMBL/GenBank/DDBJ databases">
        <title>Genome and evolution of the arbuscular mycorrhizal fungus Diversispora epigaea (formerly Glomus versiforme) and its bacterial endosymbionts.</title>
        <authorList>
            <person name="Sun X."/>
            <person name="Fei Z."/>
            <person name="Harrison M."/>
        </authorList>
    </citation>
    <scope>NUCLEOTIDE SEQUENCE [LARGE SCALE GENOMIC DNA]</scope>
    <source>
        <strain evidence="2 3">IT104</strain>
    </source>
</reference>
<proteinExistence type="predicted"/>
<feature type="compositionally biased region" description="Low complexity" evidence="1">
    <location>
        <begin position="43"/>
        <end position="61"/>
    </location>
</feature>
<protein>
    <submittedName>
        <fullName evidence="2">Uncharacterized protein</fullName>
    </submittedName>
</protein>
<evidence type="ECO:0000256" key="1">
    <source>
        <dbReference type="SAM" id="MobiDB-lite"/>
    </source>
</evidence>
<feature type="region of interest" description="Disordered" evidence="1">
    <location>
        <begin position="39"/>
        <end position="103"/>
    </location>
</feature>
<evidence type="ECO:0000313" key="2">
    <source>
        <dbReference type="EMBL" id="RHZ46762.1"/>
    </source>
</evidence>
<comment type="caution">
    <text evidence="2">The sequence shown here is derived from an EMBL/GenBank/DDBJ whole genome shotgun (WGS) entry which is preliminary data.</text>
</comment>
<name>A0A397G6X5_9GLOM</name>
<gene>
    <name evidence="2" type="ORF">Glove_606g198</name>
</gene>
<accession>A0A397G6X5</accession>
<dbReference type="EMBL" id="PQFF01000504">
    <property type="protein sequence ID" value="RHZ46762.1"/>
    <property type="molecule type" value="Genomic_DNA"/>
</dbReference>
<sequence length="169" mass="18717">MTEANNNIESMQEFHQKIETMTESTNSIVKKRYKVAKTKAILSDSSSSSSSSGSGSETDSTIASNKSKSKSGRINYATIDSDSGSDTNSPNSGSKDEMTIHVSRTKKRDYKHWNGGLETYTKRGADFNINGIRAQSYIHRLTDNHADNLEWVTPKENANRKVFLNPGMV</sequence>